<dbReference type="EMBL" id="BKZW01000001">
    <property type="protein sequence ID" value="GER86986.1"/>
    <property type="molecule type" value="Genomic_DNA"/>
</dbReference>
<dbReference type="SUPFAM" id="SSF49879">
    <property type="entry name" value="SMAD/FHA domain"/>
    <property type="match status" value="1"/>
</dbReference>
<feature type="transmembrane region" description="Helical" evidence="2">
    <location>
        <begin position="20"/>
        <end position="42"/>
    </location>
</feature>
<dbReference type="Gene3D" id="2.60.200.20">
    <property type="match status" value="1"/>
</dbReference>
<feature type="compositionally biased region" description="Low complexity" evidence="1">
    <location>
        <begin position="182"/>
        <end position="198"/>
    </location>
</feature>
<dbReference type="RefSeq" id="WP_151755032.1">
    <property type="nucleotide sequence ID" value="NZ_BKZW01000001.1"/>
</dbReference>
<name>A0A5J4KP42_9CHLR</name>
<dbReference type="InterPro" id="IPR050923">
    <property type="entry name" value="Cell_Proc_Reg/RNA_Proc"/>
</dbReference>
<accession>A0A5J4KP42</accession>
<keyword evidence="5" id="KW-1185">Reference proteome</keyword>
<dbReference type="PROSITE" id="PS50006">
    <property type="entry name" value="FHA_DOMAIN"/>
    <property type="match status" value="1"/>
</dbReference>
<dbReference type="SMART" id="SM00240">
    <property type="entry name" value="FHA"/>
    <property type="match status" value="1"/>
</dbReference>
<feature type="region of interest" description="Disordered" evidence="1">
    <location>
        <begin position="47"/>
        <end position="296"/>
    </location>
</feature>
<feature type="compositionally biased region" description="Polar residues" evidence="1">
    <location>
        <begin position="250"/>
        <end position="261"/>
    </location>
</feature>
<comment type="caution">
    <text evidence="4">The sequence shown here is derived from an EMBL/GenBank/DDBJ whole genome shotgun (WGS) entry which is preliminary data.</text>
</comment>
<evidence type="ECO:0000313" key="4">
    <source>
        <dbReference type="EMBL" id="GER86986.1"/>
    </source>
</evidence>
<keyword evidence="2" id="KW-1133">Transmembrane helix</keyword>
<keyword evidence="2" id="KW-0472">Membrane</keyword>
<evidence type="ECO:0000259" key="3">
    <source>
        <dbReference type="PROSITE" id="PS50006"/>
    </source>
</evidence>
<feature type="compositionally biased region" description="Polar residues" evidence="1">
    <location>
        <begin position="54"/>
        <end position="66"/>
    </location>
</feature>
<feature type="domain" description="FHA" evidence="3">
    <location>
        <begin position="320"/>
        <end position="370"/>
    </location>
</feature>
<dbReference type="Proteomes" id="UP000326912">
    <property type="component" value="Unassembled WGS sequence"/>
</dbReference>
<dbReference type="InterPro" id="IPR008984">
    <property type="entry name" value="SMAD_FHA_dom_sf"/>
</dbReference>
<dbReference type="InterPro" id="IPR000253">
    <property type="entry name" value="FHA_dom"/>
</dbReference>
<feature type="compositionally biased region" description="Polar residues" evidence="1">
    <location>
        <begin position="161"/>
        <end position="181"/>
    </location>
</feature>
<evidence type="ECO:0000256" key="1">
    <source>
        <dbReference type="SAM" id="MobiDB-lite"/>
    </source>
</evidence>
<sequence length="396" mass="42191">MREPYLMTFAFTILASLVTPPVIVGAIIAIAVILGIGGVFVLRSNKKKPGTTPGAANSASDWQRQAQPGGAGGWNPQSSASNWNQQQQQQGQAQNSWGGAQGMPQQQSANANPWGTPNPSQAAWGNNPSQQSAQPANPWGNNPTQQPEQPANPWGNPAQPAANQPWGSSNPSQAAWGNQGNQPTPWDAAPAPAPQTQDNWNQPQSGSGPQWGAPANPAAQQQQAPTAWGQPQQQQQQQADPWGAQPKQPNPASAPSWQPNQGGFGQQDPTAMYGNNVDNDKTMLRPQGPQGMAQPGSVGFVRVEEGKEPGRIYEIRKESLSMGRSRESDIFLEDLAVSRLHASLVNMGNGSYALKDEGSANGTKVNGQLVNKFQTYPLQEGDRIQLGQTVLVFAKK</sequence>
<feature type="compositionally biased region" description="Low complexity" evidence="1">
    <location>
        <begin position="77"/>
        <end position="98"/>
    </location>
</feature>
<evidence type="ECO:0000313" key="5">
    <source>
        <dbReference type="Proteomes" id="UP000326912"/>
    </source>
</evidence>
<feature type="compositionally biased region" description="Polar residues" evidence="1">
    <location>
        <begin position="103"/>
        <end position="149"/>
    </location>
</feature>
<dbReference type="Pfam" id="PF00498">
    <property type="entry name" value="FHA"/>
    <property type="match status" value="1"/>
</dbReference>
<keyword evidence="2" id="KW-0812">Transmembrane</keyword>
<dbReference type="AlphaFoldDB" id="A0A5J4KP42"/>
<reference evidence="4 5" key="1">
    <citation type="submission" date="2019-10" db="EMBL/GenBank/DDBJ databases">
        <title>Dictyobacter vulcani sp. nov., within the class Ktedonobacteria, isolated from soil of volcanic Mt. Zao.</title>
        <authorList>
            <person name="Zheng Y."/>
            <person name="Wang C.M."/>
            <person name="Sakai Y."/>
            <person name="Abe K."/>
            <person name="Yokota A."/>
            <person name="Yabe S."/>
        </authorList>
    </citation>
    <scope>NUCLEOTIDE SEQUENCE [LARGE SCALE GENOMIC DNA]</scope>
    <source>
        <strain evidence="4 5">W12</strain>
    </source>
</reference>
<dbReference type="PANTHER" id="PTHR23308">
    <property type="entry name" value="NUCLEAR INHIBITOR OF PROTEIN PHOSPHATASE-1"/>
    <property type="match status" value="1"/>
</dbReference>
<evidence type="ECO:0000256" key="2">
    <source>
        <dbReference type="SAM" id="Phobius"/>
    </source>
</evidence>
<protein>
    <recommendedName>
        <fullName evidence="3">FHA domain-containing protein</fullName>
    </recommendedName>
</protein>
<organism evidence="4 5">
    <name type="scientific">Dictyobacter vulcani</name>
    <dbReference type="NCBI Taxonomy" id="2607529"/>
    <lineage>
        <taxon>Bacteria</taxon>
        <taxon>Bacillati</taxon>
        <taxon>Chloroflexota</taxon>
        <taxon>Ktedonobacteria</taxon>
        <taxon>Ktedonobacterales</taxon>
        <taxon>Dictyobacteraceae</taxon>
        <taxon>Dictyobacter</taxon>
    </lineage>
</organism>
<proteinExistence type="predicted"/>
<dbReference type="CDD" id="cd00060">
    <property type="entry name" value="FHA"/>
    <property type="match status" value="1"/>
</dbReference>
<feature type="compositionally biased region" description="Low complexity" evidence="1">
    <location>
        <begin position="208"/>
        <end position="246"/>
    </location>
</feature>
<gene>
    <name evidence="4" type="ORF">KDW_11480</name>
</gene>